<proteinExistence type="predicted"/>
<sequence>MKTFRLTLWPIMFLVLTLAACTHQDKGAKASAAPGGSSAKNAGSGGIYRHKTVLILLDKTASVKDQNTVFSEAINRIIDSLNPGDHFRLALITGESDADFDFVASLDVKENPPYNPLETNEAVYKDTIAQQAEQRKTLIAGLRSKVQEALKAKPTAQTTDLFGAIYASSLYFNRVRDQKILVILSDMIEEDPNWRFNHLRWNEHIRKAILAHEKKLGLIPDMSGICLYVVGAKAPSLEMLQNIRFFWTRYFQEAHAGFSPDRYAHTMLYWPPPSDCTGKSSGRNT</sequence>
<protein>
    <recommendedName>
        <fullName evidence="3">VWFA domain-containing protein</fullName>
    </recommendedName>
</protein>
<gene>
    <name evidence="2" type="ORF">ENX03_04955</name>
</gene>
<feature type="chain" id="PRO_5027590459" description="VWFA domain-containing protein" evidence="1">
    <location>
        <begin position="21"/>
        <end position="285"/>
    </location>
</feature>
<accession>A0A7C3LT97</accession>
<dbReference type="PROSITE" id="PS51257">
    <property type="entry name" value="PROKAR_LIPOPROTEIN"/>
    <property type="match status" value="1"/>
</dbReference>
<dbReference type="AlphaFoldDB" id="A0A7C3LT97"/>
<evidence type="ECO:0000313" key="2">
    <source>
        <dbReference type="EMBL" id="HFT93279.1"/>
    </source>
</evidence>
<organism evidence="2">
    <name type="scientific">Leptospirillum ferriphilum</name>
    <dbReference type="NCBI Taxonomy" id="178606"/>
    <lineage>
        <taxon>Bacteria</taxon>
        <taxon>Pseudomonadati</taxon>
        <taxon>Nitrospirota</taxon>
        <taxon>Nitrospiria</taxon>
        <taxon>Nitrospirales</taxon>
        <taxon>Nitrospiraceae</taxon>
        <taxon>Leptospirillum</taxon>
    </lineage>
</organism>
<reference evidence="2" key="1">
    <citation type="journal article" date="2020" name="mSystems">
        <title>Genome- and Community-Level Interaction Insights into Carbon Utilization and Element Cycling Functions of Hydrothermarchaeota in Hydrothermal Sediment.</title>
        <authorList>
            <person name="Zhou Z."/>
            <person name="Liu Y."/>
            <person name="Xu W."/>
            <person name="Pan J."/>
            <person name="Luo Z.H."/>
            <person name="Li M."/>
        </authorList>
    </citation>
    <scope>NUCLEOTIDE SEQUENCE [LARGE SCALE GENOMIC DNA]</scope>
    <source>
        <strain evidence="2">SpSt-902</strain>
    </source>
</reference>
<evidence type="ECO:0008006" key="3">
    <source>
        <dbReference type="Google" id="ProtNLM"/>
    </source>
</evidence>
<comment type="caution">
    <text evidence="2">The sequence shown here is derived from an EMBL/GenBank/DDBJ whole genome shotgun (WGS) entry which is preliminary data.</text>
</comment>
<feature type="signal peptide" evidence="1">
    <location>
        <begin position="1"/>
        <end position="20"/>
    </location>
</feature>
<dbReference type="EMBL" id="DTMM01000096">
    <property type="protein sequence ID" value="HFT93279.1"/>
    <property type="molecule type" value="Genomic_DNA"/>
</dbReference>
<keyword evidence="1" id="KW-0732">Signal</keyword>
<evidence type="ECO:0000256" key="1">
    <source>
        <dbReference type="SAM" id="SignalP"/>
    </source>
</evidence>
<name>A0A7C3LT97_9BACT</name>